<sequence length="88" mass="10092">MVMDSFHVGLSLATISRHITTHPLVDQGNNRKTSMTEARMQHLKGAAHVCMRRVTQQLEVQMELHTRDFANVAICMEYMSYDMRAKAL</sequence>
<dbReference type="AlphaFoldDB" id="D0MR18"/>
<dbReference type="Proteomes" id="UP000006643">
    <property type="component" value="Unassembled WGS sequence"/>
</dbReference>
<proteinExistence type="predicted"/>
<keyword evidence="2" id="KW-1185">Reference proteome</keyword>
<dbReference type="HOGENOM" id="CLU_2473806_0_0_1"/>
<evidence type="ECO:0000313" key="1">
    <source>
        <dbReference type="EMBL" id="EEY57937.1"/>
    </source>
</evidence>
<dbReference type="KEGG" id="pif:PITG_00532"/>
<protein>
    <submittedName>
        <fullName evidence="1">Uncharacterized protein</fullName>
    </submittedName>
</protein>
<reference evidence="2" key="1">
    <citation type="journal article" date="2009" name="Nature">
        <title>Genome sequence and analysis of the Irish potato famine pathogen Phytophthora infestans.</title>
        <authorList>
            <consortium name="The Broad Institute Genome Sequencing Platform"/>
            <person name="Haas B.J."/>
            <person name="Kamoun S."/>
            <person name="Zody M.C."/>
            <person name="Jiang R.H."/>
            <person name="Handsaker R.E."/>
            <person name="Cano L.M."/>
            <person name="Grabherr M."/>
            <person name="Kodira C.D."/>
            <person name="Raffaele S."/>
            <person name="Torto-Alalibo T."/>
            <person name="Bozkurt T.O."/>
            <person name="Ah-Fong A.M."/>
            <person name="Alvarado L."/>
            <person name="Anderson V.L."/>
            <person name="Armstrong M.R."/>
            <person name="Avrova A."/>
            <person name="Baxter L."/>
            <person name="Beynon J."/>
            <person name="Boevink P.C."/>
            <person name="Bollmann S.R."/>
            <person name="Bos J.I."/>
            <person name="Bulone V."/>
            <person name="Cai G."/>
            <person name="Cakir C."/>
            <person name="Carrington J.C."/>
            <person name="Chawner M."/>
            <person name="Conti L."/>
            <person name="Costanzo S."/>
            <person name="Ewan R."/>
            <person name="Fahlgren N."/>
            <person name="Fischbach M.A."/>
            <person name="Fugelstad J."/>
            <person name="Gilroy E.M."/>
            <person name="Gnerre S."/>
            <person name="Green P.J."/>
            <person name="Grenville-Briggs L.J."/>
            <person name="Griffith J."/>
            <person name="Grunwald N.J."/>
            <person name="Horn K."/>
            <person name="Horner N.R."/>
            <person name="Hu C.H."/>
            <person name="Huitema E."/>
            <person name="Jeong D.H."/>
            <person name="Jones A.M."/>
            <person name="Jones J.D."/>
            <person name="Jones R.W."/>
            <person name="Karlsson E.K."/>
            <person name="Kunjeti S.G."/>
            <person name="Lamour K."/>
            <person name="Liu Z."/>
            <person name="Ma L."/>
            <person name="Maclean D."/>
            <person name="Chibucos M.C."/>
            <person name="McDonald H."/>
            <person name="McWalters J."/>
            <person name="Meijer H.J."/>
            <person name="Morgan W."/>
            <person name="Morris P.F."/>
            <person name="Munro C.A."/>
            <person name="O'Neill K."/>
            <person name="Ospina-Giraldo M."/>
            <person name="Pinzon A."/>
            <person name="Pritchard L."/>
            <person name="Ramsahoye B."/>
            <person name="Ren Q."/>
            <person name="Restrepo S."/>
            <person name="Roy S."/>
            <person name="Sadanandom A."/>
            <person name="Savidor A."/>
            <person name="Schornack S."/>
            <person name="Schwartz D.C."/>
            <person name="Schumann U.D."/>
            <person name="Schwessinger B."/>
            <person name="Seyer L."/>
            <person name="Sharpe T."/>
            <person name="Silvar C."/>
            <person name="Song J."/>
            <person name="Studholme D.J."/>
            <person name="Sykes S."/>
            <person name="Thines M."/>
            <person name="van de Vondervoort P.J."/>
            <person name="Phuntumart V."/>
            <person name="Wawra S."/>
            <person name="Weide R."/>
            <person name="Win J."/>
            <person name="Young C."/>
            <person name="Zhou S."/>
            <person name="Fry W."/>
            <person name="Meyers B.C."/>
            <person name="van West P."/>
            <person name="Ristaino J."/>
            <person name="Govers F."/>
            <person name="Birch P.R."/>
            <person name="Whisson S.C."/>
            <person name="Judelson H.S."/>
            <person name="Nusbaum C."/>
        </authorList>
    </citation>
    <scope>NUCLEOTIDE SEQUENCE [LARGE SCALE GENOMIC DNA]</scope>
    <source>
        <strain evidence="2">T30-4</strain>
    </source>
</reference>
<dbReference type="OrthoDB" id="104119at2759"/>
<accession>D0MR18</accession>
<dbReference type="RefSeq" id="XP_002909123.1">
    <property type="nucleotide sequence ID" value="XM_002909077.1"/>
</dbReference>
<dbReference type="VEuPathDB" id="FungiDB:PITG_00532"/>
<gene>
    <name evidence="1" type="ORF">PITG_00532</name>
</gene>
<dbReference type="InParanoid" id="D0MR18"/>
<name>D0MR18_PHYIT</name>
<dbReference type="OMA" id="FANVAIC"/>
<organism evidence="1 2">
    <name type="scientific">Phytophthora infestans (strain T30-4)</name>
    <name type="common">Potato late blight agent</name>
    <dbReference type="NCBI Taxonomy" id="403677"/>
    <lineage>
        <taxon>Eukaryota</taxon>
        <taxon>Sar</taxon>
        <taxon>Stramenopiles</taxon>
        <taxon>Oomycota</taxon>
        <taxon>Peronosporomycetes</taxon>
        <taxon>Peronosporales</taxon>
        <taxon>Peronosporaceae</taxon>
        <taxon>Phytophthora</taxon>
    </lineage>
</organism>
<dbReference type="GeneID" id="9477658"/>
<dbReference type="EMBL" id="DS028118">
    <property type="protein sequence ID" value="EEY57937.1"/>
    <property type="molecule type" value="Genomic_DNA"/>
</dbReference>
<evidence type="ECO:0000313" key="2">
    <source>
        <dbReference type="Proteomes" id="UP000006643"/>
    </source>
</evidence>